<evidence type="ECO:0000313" key="3">
    <source>
        <dbReference type="EMBL" id="ANB90671.1"/>
    </source>
</evidence>
<feature type="domain" description="ACP-like" evidence="2">
    <location>
        <begin position="37"/>
        <end position="129"/>
    </location>
</feature>
<accession>A0A378PH82</accession>
<dbReference type="KEGG" id="moi:MOVS_00085"/>
<feature type="signal peptide" evidence="1">
    <location>
        <begin position="1"/>
        <end position="23"/>
    </location>
</feature>
<proteinExistence type="predicted"/>
<dbReference type="InterPro" id="IPR056025">
    <property type="entry name" value="ACP_dom"/>
</dbReference>
<feature type="chain" id="PRO_5016746661" description="ACP-like domain-containing protein" evidence="1">
    <location>
        <begin position="24"/>
        <end position="138"/>
    </location>
</feature>
<gene>
    <name evidence="3" type="ORF">MOVS_00085</name>
    <name evidence="4" type="ORF">NCTC11227_00018</name>
</gene>
<evidence type="ECO:0000259" key="2">
    <source>
        <dbReference type="Pfam" id="PF24574"/>
    </source>
</evidence>
<dbReference type="CDD" id="cd21836">
    <property type="entry name" value="adhesin_CP"/>
    <property type="match status" value="1"/>
</dbReference>
<evidence type="ECO:0000313" key="5">
    <source>
        <dbReference type="Proteomes" id="UP000076765"/>
    </source>
</evidence>
<evidence type="ECO:0000256" key="1">
    <source>
        <dbReference type="SAM" id="SignalP"/>
    </source>
</evidence>
<dbReference type="Proteomes" id="UP000076765">
    <property type="component" value="Chromosome"/>
</dbReference>
<reference evidence="4 6" key="2">
    <citation type="submission" date="2018-06" db="EMBL/GenBank/DDBJ databases">
        <authorList>
            <consortium name="Pathogen Informatics"/>
            <person name="Doyle S."/>
        </authorList>
    </citation>
    <scope>NUCLEOTIDE SEQUENCE [LARGE SCALE GENOMIC DNA]</scope>
    <source>
        <strain evidence="4 6">NCTC11227</strain>
    </source>
</reference>
<dbReference type="EMBL" id="UGPW01000001">
    <property type="protein sequence ID" value="STY86062.1"/>
    <property type="molecule type" value="Genomic_DNA"/>
</dbReference>
<dbReference type="AlphaFoldDB" id="A0A378PH82"/>
<dbReference type="Pfam" id="PF24574">
    <property type="entry name" value="Nm-ACP"/>
    <property type="match status" value="1"/>
</dbReference>
<name>A0A378PH82_9GAMM</name>
<evidence type="ECO:0000313" key="4">
    <source>
        <dbReference type="EMBL" id="STY86062.1"/>
    </source>
</evidence>
<reference evidence="3 5" key="1">
    <citation type="submission" date="2015-04" db="EMBL/GenBank/DDBJ databases">
        <authorList>
            <person name="Calcutt M.J."/>
            <person name="Foecking M.F."/>
        </authorList>
    </citation>
    <scope>NUCLEOTIDE SEQUENCE [LARGE SCALE GENOMIC DNA]</scope>
    <source>
        <strain evidence="3 5">199/55</strain>
    </source>
</reference>
<organism evidence="4 6">
    <name type="scientific">Moraxella ovis</name>
    <dbReference type="NCBI Taxonomy" id="29433"/>
    <lineage>
        <taxon>Bacteria</taxon>
        <taxon>Pseudomonadati</taxon>
        <taxon>Pseudomonadota</taxon>
        <taxon>Gammaproteobacteria</taxon>
        <taxon>Moraxellales</taxon>
        <taxon>Moraxellaceae</taxon>
        <taxon>Moraxella</taxon>
    </lineage>
</organism>
<protein>
    <recommendedName>
        <fullName evidence="2">ACP-like domain-containing protein</fullName>
    </recommendedName>
</protein>
<keyword evidence="5" id="KW-1185">Reference proteome</keyword>
<evidence type="ECO:0000313" key="6">
    <source>
        <dbReference type="Proteomes" id="UP000255102"/>
    </source>
</evidence>
<keyword evidence="1" id="KW-0732">Signal</keyword>
<sequence length="138" mass="14956">MKALKTIAPVLALGLAFAGTAHAQTMDARQADATATKVRQVTYQCNAGGRVTVNFGFNKHNLPTFAEARLGGKTRFLPINLAESDSMDTNFGDENSWNISTDALTLSNYHKSSLMVQDSDANIAYKNCRVVSTKRIKG</sequence>
<dbReference type="EMBL" id="CP011158">
    <property type="protein sequence ID" value="ANB90671.1"/>
    <property type="molecule type" value="Genomic_DNA"/>
</dbReference>
<dbReference type="RefSeq" id="WP_063513250.1">
    <property type="nucleotide sequence ID" value="NZ_CP011158.1"/>
</dbReference>
<dbReference type="Proteomes" id="UP000255102">
    <property type="component" value="Unassembled WGS sequence"/>
</dbReference>